<dbReference type="AlphaFoldDB" id="A0A437RHC3"/>
<feature type="domain" description="Glycosyltransferase subfamily 4-like N-terminal" evidence="3">
    <location>
        <begin position="35"/>
        <end position="166"/>
    </location>
</feature>
<keyword evidence="5" id="KW-1185">Reference proteome</keyword>
<dbReference type="Proteomes" id="UP000285575">
    <property type="component" value="Unassembled WGS sequence"/>
</dbReference>
<protein>
    <submittedName>
        <fullName evidence="4">Glycosyltransferase family 1 protein</fullName>
    </submittedName>
</protein>
<dbReference type="GO" id="GO:0009103">
    <property type="term" value="P:lipopolysaccharide biosynthetic process"/>
    <property type="evidence" value="ECO:0007669"/>
    <property type="project" value="TreeGrafter"/>
</dbReference>
<dbReference type="SUPFAM" id="SSF53756">
    <property type="entry name" value="UDP-Glycosyltransferase/glycogen phosphorylase"/>
    <property type="match status" value="1"/>
</dbReference>
<dbReference type="GO" id="GO:0016757">
    <property type="term" value="F:glycosyltransferase activity"/>
    <property type="evidence" value="ECO:0007669"/>
    <property type="project" value="InterPro"/>
</dbReference>
<dbReference type="EMBL" id="SACR01000003">
    <property type="protein sequence ID" value="RVU46170.1"/>
    <property type="molecule type" value="Genomic_DNA"/>
</dbReference>
<sequence>MKERHIGISLGNIGALHDGLGEFSLQIGTRIAAVAPAWREQHGIRLHFHLRDKLFGLFGDEVAYIAVNRWQRLRHVQPEPFSLWHSLHQLNKNLPPNMADGGTRLVTVHDLNYLYGRNAFSRWRHHRRTLKLVARTDHVVAISQHTAGDVKRELGWAGPLEVIYNGARSFVAAERVPLPGWAAQPERPFLFHLSRMSPSKNPQAVLDLAREWPEMTFVMCGPPSDDAKALKAANRQPNVQFHLGISDAQKAWAYANCAGFLFPSLTEGFGLPPIEAMHFGKPVFLARRTCLPEIGGDAASYFDSFEPQAMKQVAQQGLLRHAEPGRPEAVRQHAAQFNWDDAAAAYLALYRRLLGLPG</sequence>
<name>A0A437RHC3_9BURK</name>
<gene>
    <name evidence="4" type="ORF">EOE66_09930</name>
</gene>
<keyword evidence="1 4" id="KW-0808">Transferase</keyword>
<dbReference type="Pfam" id="PF00534">
    <property type="entry name" value="Glycos_transf_1"/>
    <property type="match status" value="1"/>
</dbReference>
<evidence type="ECO:0000259" key="3">
    <source>
        <dbReference type="Pfam" id="PF13439"/>
    </source>
</evidence>
<dbReference type="Pfam" id="PF13439">
    <property type="entry name" value="Glyco_transf_4"/>
    <property type="match status" value="1"/>
</dbReference>
<accession>A0A437RHC3</accession>
<dbReference type="RefSeq" id="WP_128228536.1">
    <property type="nucleotide sequence ID" value="NZ_SACR01000003.1"/>
</dbReference>
<dbReference type="Gene3D" id="3.40.50.2000">
    <property type="entry name" value="Glycogen Phosphorylase B"/>
    <property type="match status" value="2"/>
</dbReference>
<dbReference type="PANTHER" id="PTHR46401">
    <property type="entry name" value="GLYCOSYLTRANSFERASE WBBK-RELATED"/>
    <property type="match status" value="1"/>
</dbReference>
<dbReference type="InterPro" id="IPR028098">
    <property type="entry name" value="Glyco_trans_4-like_N"/>
</dbReference>
<evidence type="ECO:0000259" key="2">
    <source>
        <dbReference type="Pfam" id="PF00534"/>
    </source>
</evidence>
<feature type="domain" description="Glycosyl transferase family 1" evidence="2">
    <location>
        <begin position="184"/>
        <end position="299"/>
    </location>
</feature>
<dbReference type="PANTHER" id="PTHR46401:SF2">
    <property type="entry name" value="GLYCOSYLTRANSFERASE WBBK-RELATED"/>
    <property type="match status" value="1"/>
</dbReference>
<evidence type="ECO:0000313" key="4">
    <source>
        <dbReference type="EMBL" id="RVU46170.1"/>
    </source>
</evidence>
<reference evidence="4 5" key="1">
    <citation type="submission" date="2019-01" db="EMBL/GenBank/DDBJ databases">
        <authorList>
            <person name="Chen W.-M."/>
        </authorList>
    </citation>
    <scope>NUCLEOTIDE SEQUENCE [LARGE SCALE GENOMIC DNA]</scope>
    <source>
        <strain evidence="4 5">KYPY4</strain>
    </source>
</reference>
<dbReference type="CDD" id="cd03809">
    <property type="entry name" value="GT4_MtfB-like"/>
    <property type="match status" value="1"/>
</dbReference>
<proteinExistence type="predicted"/>
<evidence type="ECO:0000313" key="5">
    <source>
        <dbReference type="Proteomes" id="UP000285575"/>
    </source>
</evidence>
<evidence type="ECO:0000256" key="1">
    <source>
        <dbReference type="ARBA" id="ARBA00022679"/>
    </source>
</evidence>
<organism evidence="4 5">
    <name type="scientific">Rubrivivax rivuli</name>
    <dbReference type="NCBI Taxonomy" id="1862385"/>
    <lineage>
        <taxon>Bacteria</taxon>
        <taxon>Pseudomonadati</taxon>
        <taxon>Pseudomonadota</taxon>
        <taxon>Betaproteobacteria</taxon>
        <taxon>Burkholderiales</taxon>
        <taxon>Sphaerotilaceae</taxon>
        <taxon>Rubrivivax</taxon>
    </lineage>
</organism>
<dbReference type="OrthoDB" id="433681at2"/>
<comment type="caution">
    <text evidence="4">The sequence shown here is derived from an EMBL/GenBank/DDBJ whole genome shotgun (WGS) entry which is preliminary data.</text>
</comment>
<dbReference type="InterPro" id="IPR001296">
    <property type="entry name" value="Glyco_trans_1"/>
</dbReference>